<dbReference type="InterPro" id="IPR055286">
    <property type="entry name" value="RXYLT1-like"/>
</dbReference>
<protein>
    <submittedName>
        <fullName evidence="1">Exostosin family protein</fullName>
    </submittedName>
</protein>
<dbReference type="OrthoDB" id="8435943at2"/>
<name>A0A146G2E5_TERSA</name>
<sequence length="310" mass="35666">MKLASPNLPDRIRKDYVNSDRLIGLCDHVFWQDSFGACPADSGFRGGQSIFCKIDRVWECFGRLVRTRRRVVLITGQGDFPVDDRRLAEAPANIFAWFGSNAVVEDPRVHPLPLGLGSKHSAVTLCAEELADGLESHRPRERWLYVNFRPDTNPQVRQPVYDRFQSLSGEDWVTFQAPATHGDNSGYLEALLTHRFVLAPPGNGIDTHRMWEALYAGAIPIVLRSPAMRAFTGLPILFVDDFSEITFDRLREEELRIRSAEWHLDAMFLPYWREKVLAACREVQRRPALSLLEWLPSFHQAFVRRFFNRQ</sequence>
<evidence type="ECO:0000313" key="1">
    <source>
        <dbReference type="EMBL" id="GAT32005.1"/>
    </source>
</evidence>
<reference evidence="2" key="1">
    <citation type="journal article" date="2017" name="Genome Announc.">
        <title>Draft Genome Sequence of Terrimicrobium sacchariphilum NM-5T, a Facultative Anaerobic Soil Bacterium of the Class Spartobacteria.</title>
        <authorList>
            <person name="Qiu Y.L."/>
            <person name="Tourlousse D.M."/>
            <person name="Matsuura N."/>
            <person name="Ohashi A."/>
            <person name="Sekiguchi Y."/>
        </authorList>
    </citation>
    <scope>NUCLEOTIDE SEQUENCE [LARGE SCALE GENOMIC DNA]</scope>
    <source>
        <strain evidence="2">NM-5</strain>
    </source>
</reference>
<dbReference type="AlphaFoldDB" id="A0A146G2E5"/>
<dbReference type="GO" id="GO:0120053">
    <property type="term" value="F:ribitol beta-1,4-xylosyltransferase activity"/>
    <property type="evidence" value="ECO:0007669"/>
    <property type="project" value="InterPro"/>
</dbReference>
<dbReference type="InParanoid" id="A0A146G2E5"/>
<dbReference type="Proteomes" id="UP000076023">
    <property type="component" value="Unassembled WGS sequence"/>
</dbReference>
<dbReference type="PANTHER" id="PTHR15576:SF1">
    <property type="entry name" value="RIBITOL-5-PHOSPHATE XYLOSYLTRANSFERASE 1"/>
    <property type="match status" value="1"/>
</dbReference>
<evidence type="ECO:0000313" key="2">
    <source>
        <dbReference type="Proteomes" id="UP000076023"/>
    </source>
</evidence>
<dbReference type="GO" id="GO:0035269">
    <property type="term" value="P:protein O-linked glycosylation via mannose"/>
    <property type="evidence" value="ECO:0007669"/>
    <property type="project" value="InterPro"/>
</dbReference>
<comment type="caution">
    <text evidence="1">The sequence shown here is derived from an EMBL/GenBank/DDBJ whole genome shotgun (WGS) entry which is preliminary data.</text>
</comment>
<keyword evidence="2" id="KW-1185">Reference proteome</keyword>
<proteinExistence type="predicted"/>
<dbReference type="STRING" id="690879.TSACC_2402"/>
<accession>A0A146G2E5</accession>
<organism evidence="1 2">
    <name type="scientific">Terrimicrobium sacchariphilum</name>
    <dbReference type="NCBI Taxonomy" id="690879"/>
    <lineage>
        <taxon>Bacteria</taxon>
        <taxon>Pseudomonadati</taxon>
        <taxon>Verrucomicrobiota</taxon>
        <taxon>Terrimicrobiia</taxon>
        <taxon>Terrimicrobiales</taxon>
        <taxon>Terrimicrobiaceae</taxon>
        <taxon>Terrimicrobium</taxon>
    </lineage>
</organism>
<gene>
    <name evidence="1" type="ORF">TSACC_2402</name>
</gene>
<dbReference type="PANTHER" id="PTHR15576">
    <property type="entry name" value="RIBITOL-5-PHOSPHATE XYLOSYLTRANSFERASE 1"/>
    <property type="match status" value="1"/>
</dbReference>
<dbReference type="EMBL" id="BDCO01000002">
    <property type="protein sequence ID" value="GAT32005.1"/>
    <property type="molecule type" value="Genomic_DNA"/>
</dbReference>